<dbReference type="EMBL" id="CAADRP010001930">
    <property type="protein sequence ID" value="VFU57087.1"/>
    <property type="molecule type" value="Genomic_DNA"/>
</dbReference>
<dbReference type="GO" id="GO:0008289">
    <property type="term" value="F:lipid binding"/>
    <property type="evidence" value="ECO:0007669"/>
    <property type="project" value="InterPro"/>
</dbReference>
<evidence type="ECO:0000256" key="11">
    <source>
        <dbReference type="SAM" id="SignalP"/>
    </source>
</evidence>
<feature type="domain" description="Bifunctional inhibitor/plant lipid transfer protein/seed storage helical" evidence="12">
    <location>
        <begin position="381"/>
        <end position="458"/>
    </location>
</feature>
<evidence type="ECO:0000256" key="5">
    <source>
        <dbReference type="ARBA" id="ARBA00022729"/>
    </source>
</evidence>
<evidence type="ECO:0000313" key="13">
    <source>
        <dbReference type="EMBL" id="VFU57087.1"/>
    </source>
</evidence>
<gene>
    <name evidence="13" type="ORF">SVIM_LOCUS412105</name>
</gene>
<evidence type="ECO:0000256" key="2">
    <source>
        <dbReference type="ARBA" id="ARBA00009748"/>
    </source>
</evidence>
<accession>A0A6N2MXE4</accession>
<feature type="compositionally biased region" description="Polar residues" evidence="9">
    <location>
        <begin position="313"/>
        <end position="335"/>
    </location>
</feature>
<evidence type="ECO:0000256" key="10">
    <source>
        <dbReference type="SAM" id="Phobius"/>
    </source>
</evidence>
<dbReference type="InterPro" id="IPR036312">
    <property type="entry name" value="Bifun_inhib/LTP/seed_sf"/>
</dbReference>
<dbReference type="InterPro" id="IPR043325">
    <property type="entry name" value="LTSS"/>
</dbReference>
<keyword evidence="7" id="KW-0325">Glycoprotein</keyword>
<dbReference type="GO" id="GO:0005886">
    <property type="term" value="C:plasma membrane"/>
    <property type="evidence" value="ECO:0007669"/>
    <property type="project" value="UniProtKB-SubCell"/>
</dbReference>
<feature type="domain" description="Bifunctional inhibitor/plant lipid transfer protein/seed storage helical" evidence="12">
    <location>
        <begin position="28"/>
        <end position="103"/>
    </location>
</feature>
<dbReference type="Pfam" id="PF14368">
    <property type="entry name" value="LTP_2"/>
    <property type="match status" value="3"/>
</dbReference>
<evidence type="ECO:0000256" key="3">
    <source>
        <dbReference type="ARBA" id="ARBA00022475"/>
    </source>
</evidence>
<dbReference type="PRINTS" id="PR00382">
    <property type="entry name" value="LIPIDTRNSFER"/>
</dbReference>
<evidence type="ECO:0000256" key="9">
    <source>
        <dbReference type="SAM" id="MobiDB-lite"/>
    </source>
</evidence>
<feature type="transmembrane region" description="Helical" evidence="10">
    <location>
        <begin position="481"/>
        <end position="500"/>
    </location>
</feature>
<keyword evidence="10" id="KW-0472">Membrane</keyword>
<feature type="transmembrane region" description="Helical" evidence="10">
    <location>
        <begin position="351"/>
        <end position="377"/>
    </location>
</feature>
<dbReference type="FunFam" id="1.10.110.10:FF:000001">
    <property type="entry name" value="Bifunctional inhibitor/lipid-transfer protein/seed storage 2S albumin superfamily protein"/>
    <property type="match status" value="2"/>
</dbReference>
<reference evidence="13" key="1">
    <citation type="submission" date="2019-03" db="EMBL/GenBank/DDBJ databases">
        <authorList>
            <person name="Mank J."/>
            <person name="Almeida P."/>
        </authorList>
    </citation>
    <scope>NUCLEOTIDE SEQUENCE</scope>
    <source>
        <strain evidence="13">78183</strain>
    </source>
</reference>
<evidence type="ECO:0000256" key="7">
    <source>
        <dbReference type="ARBA" id="ARBA00023180"/>
    </source>
</evidence>
<dbReference type="GO" id="GO:0098552">
    <property type="term" value="C:side of membrane"/>
    <property type="evidence" value="ECO:0007669"/>
    <property type="project" value="UniProtKB-KW"/>
</dbReference>
<feature type="transmembrane region" description="Helical" evidence="10">
    <location>
        <begin position="174"/>
        <end position="199"/>
    </location>
</feature>
<evidence type="ECO:0000256" key="4">
    <source>
        <dbReference type="ARBA" id="ARBA00022622"/>
    </source>
</evidence>
<feature type="region of interest" description="Disordered" evidence="9">
    <location>
        <begin position="111"/>
        <end position="162"/>
    </location>
</feature>
<sequence>MASSGIRVGLVLVLVAITCGGAMAQSSCTTTLMTLSPCLNYVTGNSSSPSSSCCSQLGNVVQTSPLCLCSLLNNSGASLGVNRTLALNLPGACKIQTPSINQCKAATAPTASATPPVSSPASSPADSSDQTPEPDTTPSESDIPSASGTGSGSKTVPSSTGTSDGSIVKAPLHFVLSFLFLAWCGSAFSLLLVLAMMLFHGATAQSGCTGSLVSLAPCLNYVTGNSSAPSPSCCSQLATIVQSQPRCLCALVNGGGSSLGIAINQTLALALPTACNVQTPPISRCNAADGPATPPASSPAIPPSDTSDATPEAPTTVSTPSIPAGSGSKTVPTSTGTSYASIVRKQLHLDIFVIFTIRMEVMLAISLAATLCAVAMAQSSCTNVIISMSPCLNYITGNSSSPSSSCCTQLANVVKSQPQCLCEVVNGGTSSLGVNVNQTQALALPSACNVQTPSISRCNGTGSKAVPSADNGTSDANSTKLTMSLLFFLLFITSLASTLVTI</sequence>
<dbReference type="Gene3D" id="1.10.110.10">
    <property type="entry name" value="Plant lipid-transfer and hydrophobic proteins"/>
    <property type="match status" value="3"/>
</dbReference>
<keyword evidence="3" id="KW-1003">Cell membrane</keyword>
<comment type="similarity">
    <text evidence="2">Belongs to the plant LTP family.</text>
</comment>
<organism evidence="13">
    <name type="scientific">Salix viminalis</name>
    <name type="common">Common osier</name>
    <name type="synonym">Basket willow</name>
    <dbReference type="NCBI Taxonomy" id="40686"/>
    <lineage>
        <taxon>Eukaryota</taxon>
        <taxon>Viridiplantae</taxon>
        <taxon>Streptophyta</taxon>
        <taxon>Embryophyta</taxon>
        <taxon>Tracheophyta</taxon>
        <taxon>Spermatophyta</taxon>
        <taxon>Magnoliopsida</taxon>
        <taxon>eudicotyledons</taxon>
        <taxon>Gunneridae</taxon>
        <taxon>Pentapetalae</taxon>
        <taxon>rosids</taxon>
        <taxon>fabids</taxon>
        <taxon>Malpighiales</taxon>
        <taxon>Salicaceae</taxon>
        <taxon>Saliceae</taxon>
        <taxon>Salix</taxon>
    </lineage>
</organism>
<dbReference type="SMART" id="SM00499">
    <property type="entry name" value="AAI"/>
    <property type="match status" value="3"/>
</dbReference>
<feature type="compositionally biased region" description="Low complexity" evidence="9">
    <location>
        <begin position="111"/>
        <end position="131"/>
    </location>
</feature>
<dbReference type="SUPFAM" id="SSF47699">
    <property type="entry name" value="Bifunctional inhibitor/lipid-transfer protein/seed storage 2S albumin"/>
    <property type="match status" value="3"/>
</dbReference>
<dbReference type="InterPro" id="IPR000528">
    <property type="entry name" value="Plant_nsLTP"/>
</dbReference>
<dbReference type="AlphaFoldDB" id="A0A6N2MXE4"/>
<protein>
    <recommendedName>
        <fullName evidence="12">Bifunctional inhibitor/plant lipid transfer protein/seed storage helical domain-containing protein</fullName>
    </recommendedName>
</protein>
<feature type="chain" id="PRO_5026890936" description="Bifunctional inhibitor/plant lipid transfer protein/seed storage helical domain-containing protein" evidence="11">
    <location>
        <begin position="25"/>
        <end position="502"/>
    </location>
</feature>
<keyword evidence="8" id="KW-0449">Lipoprotein</keyword>
<name>A0A6N2MXE4_SALVM</name>
<keyword evidence="4" id="KW-0336">GPI-anchor</keyword>
<feature type="domain" description="Bifunctional inhibitor/plant lipid transfer protein/seed storage helical" evidence="12">
    <location>
        <begin position="208"/>
        <end position="285"/>
    </location>
</feature>
<evidence type="ECO:0000256" key="8">
    <source>
        <dbReference type="ARBA" id="ARBA00023288"/>
    </source>
</evidence>
<feature type="compositionally biased region" description="Polar residues" evidence="9">
    <location>
        <begin position="133"/>
        <end position="162"/>
    </location>
</feature>
<keyword evidence="10" id="KW-0812">Transmembrane</keyword>
<keyword evidence="6" id="KW-1015">Disulfide bond</keyword>
<dbReference type="GO" id="GO:0006869">
    <property type="term" value="P:lipid transport"/>
    <property type="evidence" value="ECO:0007669"/>
    <property type="project" value="InterPro"/>
</dbReference>
<keyword evidence="10" id="KW-1133">Transmembrane helix</keyword>
<evidence type="ECO:0000256" key="6">
    <source>
        <dbReference type="ARBA" id="ARBA00023157"/>
    </source>
</evidence>
<evidence type="ECO:0000256" key="1">
    <source>
        <dbReference type="ARBA" id="ARBA00004609"/>
    </source>
</evidence>
<comment type="subcellular location">
    <subcellularLocation>
        <location evidence="1">Cell membrane</location>
        <topology evidence="1">Lipid-anchor</topology>
        <topology evidence="1">GPI-anchor</topology>
    </subcellularLocation>
</comment>
<dbReference type="PANTHER" id="PTHR33044">
    <property type="entry name" value="BIFUNCTIONAL INHIBITOR/LIPID-TRANSFER PROTEIN/SEED STORAGE 2S ALBUMIN SUPERFAMILY PROTEIN-RELATED"/>
    <property type="match status" value="1"/>
</dbReference>
<dbReference type="CDD" id="cd00010">
    <property type="entry name" value="AAI_LTSS"/>
    <property type="match status" value="3"/>
</dbReference>
<feature type="region of interest" description="Disordered" evidence="9">
    <location>
        <begin position="286"/>
        <end position="335"/>
    </location>
</feature>
<feature type="signal peptide" evidence="11">
    <location>
        <begin position="1"/>
        <end position="24"/>
    </location>
</feature>
<evidence type="ECO:0000259" key="12">
    <source>
        <dbReference type="SMART" id="SM00499"/>
    </source>
</evidence>
<proteinExistence type="inferred from homology"/>
<feature type="compositionally biased region" description="Pro residues" evidence="9">
    <location>
        <begin position="292"/>
        <end position="302"/>
    </location>
</feature>
<dbReference type="InterPro" id="IPR016140">
    <property type="entry name" value="Bifunc_inhib/LTP/seed_store"/>
</dbReference>
<keyword evidence="5 11" id="KW-0732">Signal</keyword>